<accession>A0ACB8QQA1</accession>
<evidence type="ECO:0000313" key="2">
    <source>
        <dbReference type="Proteomes" id="UP000814128"/>
    </source>
</evidence>
<evidence type="ECO:0000313" key="1">
    <source>
        <dbReference type="EMBL" id="KAI0033842.1"/>
    </source>
</evidence>
<gene>
    <name evidence="1" type="ORF">K488DRAFT_46814</name>
</gene>
<comment type="caution">
    <text evidence="1">The sequence shown here is derived from an EMBL/GenBank/DDBJ whole genome shotgun (WGS) entry which is preliminary data.</text>
</comment>
<protein>
    <submittedName>
        <fullName evidence="1">Uncharacterized protein</fullName>
    </submittedName>
</protein>
<sequence length="182" mass="20208">MGRWTQYDEDEYRLPEGMKRVGYDADTGRYYFKDKDGSLWEGPEGAQFGDMRRVSSAPSAPSENDVEVGTMRTDGYALLPADQVRWNPTRRPFRSPYRMLFPFFLIIVVCLLLVLRLVGPLAVKPAPAPTCGPGSTPSAVVAGDTCWDIAVAHGCKLDDLLKLNPTVDCDKLRPGQRLCVPL</sequence>
<organism evidence="1 2">
    <name type="scientific">Vararia minispora EC-137</name>
    <dbReference type="NCBI Taxonomy" id="1314806"/>
    <lineage>
        <taxon>Eukaryota</taxon>
        <taxon>Fungi</taxon>
        <taxon>Dikarya</taxon>
        <taxon>Basidiomycota</taxon>
        <taxon>Agaricomycotina</taxon>
        <taxon>Agaricomycetes</taxon>
        <taxon>Russulales</taxon>
        <taxon>Lachnocladiaceae</taxon>
        <taxon>Vararia</taxon>
    </lineage>
</organism>
<dbReference type="Proteomes" id="UP000814128">
    <property type="component" value="Unassembled WGS sequence"/>
</dbReference>
<proteinExistence type="predicted"/>
<keyword evidence="2" id="KW-1185">Reference proteome</keyword>
<name>A0ACB8QQA1_9AGAM</name>
<reference evidence="1" key="2">
    <citation type="journal article" date="2022" name="New Phytol.">
        <title>Evolutionary transition to the ectomycorrhizal habit in the genomes of a hyperdiverse lineage of mushroom-forming fungi.</title>
        <authorList>
            <person name="Looney B."/>
            <person name="Miyauchi S."/>
            <person name="Morin E."/>
            <person name="Drula E."/>
            <person name="Courty P.E."/>
            <person name="Kohler A."/>
            <person name="Kuo A."/>
            <person name="LaButti K."/>
            <person name="Pangilinan J."/>
            <person name="Lipzen A."/>
            <person name="Riley R."/>
            <person name="Andreopoulos W."/>
            <person name="He G."/>
            <person name="Johnson J."/>
            <person name="Nolan M."/>
            <person name="Tritt A."/>
            <person name="Barry K.W."/>
            <person name="Grigoriev I.V."/>
            <person name="Nagy L.G."/>
            <person name="Hibbett D."/>
            <person name="Henrissat B."/>
            <person name="Matheny P.B."/>
            <person name="Labbe J."/>
            <person name="Martin F.M."/>
        </authorList>
    </citation>
    <scope>NUCLEOTIDE SEQUENCE</scope>
    <source>
        <strain evidence="1">EC-137</strain>
    </source>
</reference>
<dbReference type="EMBL" id="MU273511">
    <property type="protein sequence ID" value="KAI0033842.1"/>
    <property type="molecule type" value="Genomic_DNA"/>
</dbReference>
<reference evidence="1" key="1">
    <citation type="submission" date="2021-02" db="EMBL/GenBank/DDBJ databases">
        <authorList>
            <consortium name="DOE Joint Genome Institute"/>
            <person name="Ahrendt S."/>
            <person name="Looney B.P."/>
            <person name="Miyauchi S."/>
            <person name="Morin E."/>
            <person name="Drula E."/>
            <person name="Courty P.E."/>
            <person name="Chicoki N."/>
            <person name="Fauchery L."/>
            <person name="Kohler A."/>
            <person name="Kuo A."/>
            <person name="Labutti K."/>
            <person name="Pangilinan J."/>
            <person name="Lipzen A."/>
            <person name="Riley R."/>
            <person name="Andreopoulos W."/>
            <person name="He G."/>
            <person name="Johnson J."/>
            <person name="Barry K.W."/>
            <person name="Grigoriev I.V."/>
            <person name="Nagy L."/>
            <person name="Hibbett D."/>
            <person name="Henrissat B."/>
            <person name="Matheny P.B."/>
            <person name="Labbe J."/>
            <person name="Martin F."/>
        </authorList>
    </citation>
    <scope>NUCLEOTIDE SEQUENCE</scope>
    <source>
        <strain evidence="1">EC-137</strain>
    </source>
</reference>